<accession>A0A8D2CVZ0</accession>
<feature type="region of interest" description="Disordered" evidence="1">
    <location>
        <begin position="1"/>
        <end position="59"/>
    </location>
</feature>
<keyword evidence="3" id="KW-1185">Reference proteome</keyword>
<evidence type="ECO:0000256" key="1">
    <source>
        <dbReference type="SAM" id="MobiDB-lite"/>
    </source>
</evidence>
<evidence type="ECO:0000313" key="3">
    <source>
        <dbReference type="Proteomes" id="UP000694564"/>
    </source>
</evidence>
<reference evidence="2" key="1">
    <citation type="submission" date="2025-08" db="UniProtKB">
        <authorList>
            <consortium name="Ensembl"/>
        </authorList>
    </citation>
    <scope>IDENTIFICATION</scope>
</reference>
<dbReference type="Ensembl" id="ENSSVLT00005017319.1">
    <property type="protein sequence ID" value="ENSSVLP00005015592.1"/>
    <property type="gene ID" value="ENSSVLG00005012508.1"/>
</dbReference>
<feature type="compositionally biased region" description="Low complexity" evidence="1">
    <location>
        <begin position="18"/>
        <end position="32"/>
    </location>
</feature>
<proteinExistence type="predicted"/>
<evidence type="ECO:0000313" key="2">
    <source>
        <dbReference type="Ensembl" id="ENSSVLP00005015592.1"/>
    </source>
</evidence>
<sequence length="110" mass="11338">MLRSSDSPENTPPPTPTAPSSGSRHSGRTTSGPLGSGSAAQASTKTKQRKRGKSAAAWGVRLTAMPSSPATSEGPFHAVPLDWPLSPIIISFSLTDCPGQKCDGFSSLLM</sequence>
<organism evidence="2 3">
    <name type="scientific">Sciurus vulgaris</name>
    <name type="common">Eurasian red squirrel</name>
    <dbReference type="NCBI Taxonomy" id="55149"/>
    <lineage>
        <taxon>Eukaryota</taxon>
        <taxon>Metazoa</taxon>
        <taxon>Chordata</taxon>
        <taxon>Craniata</taxon>
        <taxon>Vertebrata</taxon>
        <taxon>Euteleostomi</taxon>
        <taxon>Mammalia</taxon>
        <taxon>Eutheria</taxon>
        <taxon>Euarchontoglires</taxon>
        <taxon>Glires</taxon>
        <taxon>Rodentia</taxon>
        <taxon>Sciuromorpha</taxon>
        <taxon>Sciuridae</taxon>
        <taxon>Sciurinae</taxon>
        <taxon>Sciurini</taxon>
        <taxon>Sciurus</taxon>
    </lineage>
</organism>
<dbReference type="AlphaFoldDB" id="A0A8D2CVZ0"/>
<name>A0A8D2CVZ0_SCIVU</name>
<protein>
    <submittedName>
        <fullName evidence="2">Uncharacterized protein</fullName>
    </submittedName>
</protein>
<dbReference type="Proteomes" id="UP000694564">
    <property type="component" value="Chromosome 11"/>
</dbReference>
<reference evidence="2" key="2">
    <citation type="submission" date="2025-09" db="UniProtKB">
        <authorList>
            <consortium name="Ensembl"/>
        </authorList>
    </citation>
    <scope>IDENTIFICATION</scope>
</reference>